<dbReference type="SUPFAM" id="SSF47413">
    <property type="entry name" value="lambda repressor-like DNA-binding domains"/>
    <property type="match status" value="1"/>
</dbReference>
<reference evidence="2 3" key="1">
    <citation type="submission" date="2016-10" db="EMBL/GenBank/DDBJ databases">
        <authorList>
            <person name="de Groot N.N."/>
        </authorList>
    </citation>
    <scope>NUCLEOTIDE SEQUENCE [LARGE SCALE GENOMIC DNA]</scope>
    <source>
        <strain evidence="2 3">DSM 43019</strain>
    </source>
</reference>
<dbReference type="SMART" id="SM00530">
    <property type="entry name" value="HTH_XRE"/>
    <property type="match status" value="1"/>
</dbReference>
<gene>
    <name evidence="2" type="ORF">SAMN05421541_12079</name>
</gene>
<dbReference type="GO" id="GO:0003677">
    <property type="term" value="F:DNA binding"/>
    <property type="evidence" value="ECO:0007669"/>
    <property type="project" value="InterPro"/>
</dbReference>
<proteinExistence type="predicted"/>
<dbReference type="InterPro" id="IPR010982">
    <property type="entry name" value="Lambda_DNA-bd_dom_sf"/>
</dbReference>
<evidence type="ECO:0000259" key="1">
    <source>
        <dbReference type="PROSITE" id="PS50943"/>
    </source>
</evidence>
<dbReference type="InterPro" id="IPR001387">
    <property type="entry name" value="Cro/C1-type_HTH"/>
</dbReference>
<dbReference type="Pfam" id="PF13560">
    <property type="entry name" value="HTH_31"/>
    <property type="match status" value="1"/>
</dbReference>
<sequence length="402" mass="42544">MTPRPSGDPGIGERIRARRQLRGWSVRFAASRAGLSHATWSRIERGRQAADNRFTLADIAAALDCAPAELTGVAVPAADRDVVAAHAHVHAVRQALVDVDLSEPAGPPSVPVSELARTITLIDTLRQACDYAGAARLLPAVLRDLHAAAAGPDRVTAIRLLCDVTFIASSVLRNLGRLADAWLGAERCRDAAVASGDPALLGYAAYARACAATGCGSYQRGLTLAERAVDELRAHPGRPGVAEVMGSLMLICALATRGRGRLDDSRAWSAEAASLAAHTGETSTMGLYFGPTNVSLWQIGIEADGGDPGRAAAIARTTDPAALPVGFRQVFYYADTARALARLRGRDREAIRLLLVAERLAPQHVHTSALTRETTRTLLDRSNRNAGGAELRGLAERLQVTA</sequence>
<organism evidence="2 3">
    <name type="scientific">Actinoplanes philippinensis</name>
    <dbReference type="NCBI Taxonomy" id="35752"/>
    <lineage>
        <taxon>Bacteria</taxon>
        <taxon>Bacillati</taxon>
        <taxon>Actinomycetota</taxon>
        <taxon>Actinomycetes</taxon>
        <taxon>Micromonosporales</taxon>
        <taxon>Micromonosporaceae</taxon>
        <taxon>Actinoplanes</taxon>
    </lineage>
</organism>
<accession>A0A1I2L7C6</accession>
<name>A0A1I2L7C6_9ACTN</name>
<dbReference type="RefSeq" id="WP_093621221.1">
    <property type="nucleotide sequence ID" value="NZ_BOMT01000094.1"/>
</dbReference>
<evidence type="ECO:0000313" key="3">
    <source>
        <dbReference type="Proteomes" id="UP000199645"/>
    </source>
</evidence>
<dbReference type="STRING" id="35752.SAMN05421541_12079"/>
<dbReference type="CDD" id="cd00093">
    <property type="entry name" value="HTH_XRE"/>
    <property type="match status" value="1"/>
</dbReference>
<feature type="domain" description="HTH cro/C1-type" evidence="1">
    <location>
        <begin position="15"/>
        <end position="70"/>
    </location>
</feature>
<dbReference type="Gene3D" id="1.10.260.40">
    <property type="entry name" value="lambda repressor-like DNA-binding domains"/>
    <property type="match status" value="1"/>
</dbReference>
<keyword evidence="3" id="KW-1185">Reference proteome</keyword>
<dbReference type="EMBL" id="FONV01000020">
    <property type="protein sequence ID" value="SFF74853.1"/>
    <property type="molecule type" value="Genomic_DNA"/>
</dbReference>
<dbReference type="AlphaFoldDB" id="A0A1I2L7C6"/>
<evidence type="ECO:0000313" key="2">
    <source>
        <dbReference type="EMBL" id="SFF74853.1"/>
    </source>
</evidence>
<dbReference type="PROSITE" id="PS50943">
    <property type="entry name" value="HTH_CROC1"/>
    <property type="match status" value="1"/>
</dbReference>
<protein>
    <submittedName>
        <fullName evidence="2">Helix-turn-helix domain-containing protein</fullName>
    </submittedName>
</protein>
<dbReference type="OrthoDB" id="4516646at2"/>
<dbReference type="Proteomes" id="UP000199645">
    <property type="component" value="Unassembled WGS sequence"/>
</dbReference>